<dbReference type="Proteomes" id="UP000297839">
    <property type="component" value="Unassembled WGS sequence"/>
</dbReference>
<dbReference type="RefSeq" id="WP_135250190.1">
    <property type="nucleotide sequence ID" value="NZ_SMLK01000003.1"/>
</dbReference>
<evidence type="ECO:0000313" key="2">
    <source>
        <dbReference type="Proteomes" id="UP000297839"/>
    </source>
</evidence>
<sequence>MRRLKRVEKRKPGEFRLLLRIGMDGTRTREEALEYAAGINVVRFKKHVEKLRHRLYWDLALRKIKVQARRRRRTLKLEAQGSDV</sequence>
<organism evidence="1 2">
    <name type="scientific">Ramlibacter humi</name>
    <dbReference type="NCBI Taxonomy" id="2530451"/>
    <lineage>
        <taxon>Bacteria</taxon>
        <taxon>Pseudomonadati</taxon>
        <taxon>Pseudomonadota</taxon>
        <taxon>Betaproteobacteria</taxon>
        <taxon>Burkholderiales</taxon>
        <taxon>Comamonadaceae</taxon>
        <taxon>Ramlibacter</taxon>
    </lineage>
</organism>
<keyword evidence="2" id="KW-1185">Reference proteome</keyword>
<proteinExistence type="predicted"/>
<protein>
    <submittedName>
        <fullName evidence="1">Uncharacterized protein</fullName>
    </submittedName>
</protein>
<name>A0A4Z0BUE9_9BURK</name>
<evidence type="ECO:0000313" key="1">
    <source>
        <dbReference type="EMBL" id="TFZ02094.1"/>
    </source>
</evidence>
<accession>A0A4Z0BUE9</accession>
<dbReference type="AlphaFoldDB" id="A0A4Z0BUE9"/>
<reference evidence="1 2" key="1">
    <citation type="submission" date="2019-03" db="EMBL/GenBank/DDBJ databases">
        <title>Ramlibacter sp. 18x22-1, whole genome shotgun sequence.</title>
        <authorList>
            <person name="Zhang X."/>
            <person name="Feng G."/>
            <person name="Zhu H."/>
        </authorList>
    </citation>
    <scope>NUCLEOTIDE SEQUENCE [LARGE SCALE GENOMIC DNA]</scope>
    <source>
        <strain evidence="1 2">18x22-1</strain>
    </source>
</reference>
<comment type="caution">
    <text evidence="1">The sequence shown here is derived from an EMBL/GenBank/DDBJ whole genome shotgun (WGS) entry which is preliminary data.</text>
</comment>
<gene>
    <name evidence="1" type="ORF">EZ216_13040</name>
</gene>
<dbReference type="EMBL" id="SMLK01000003">
    <property type="protein sequence ID" value="TFZ02094.1"/>
    <property type="molecule type" value="Genomic_DNA"/>
</dbReference>